<dbReference type="GO" id="GO:0005886">
    <property type="term" value="C:plasma membrane"/>
    <property type="evidence" value="ECO:0007669"/>
    <property type="project" value="UniProtKB-SubCell"/>
</dbReference>
<feature type="transmembrane region" description="Helical" evidence="11">
    <location>
        <begin position="322"/>
        <end position="344"/>
    </location>
</feature>
<keyword evidence="5" id="KW-1003">Cell membrane</keyword>
<feature type="transmembrane region" description="Helical" evidence="11">
    <location>
        <begin position="298"/>
        <end position="316"/>
    </location>
</feature>
<keyword evidence="4" id="KW-0813">Transport</keyword>
<dbReference type="Gene3D" id="1.20.1250.20">
    <property type="entry name" value="MFS general substrate transporter like domains"/>
    <property type="match status" value="2"/>
</dbReference>
<feature type="transmembrane region" description="Helical" evidence="11">
    <location>
        <begin position="45"/>
        <end position="62"/>
    </location>
</feature>
<keyword evidence="8 11" id="KW-0812">Transmembrane</keyword>
<feature type="transmembrane region" description="Helical" evidence="11">
    <location>
        <begin position="231"/>
        <end position="256"/>
    </location>
</feature>
<dbReference type="CDD" id="cd17394">
    <property type="entry name" value="MFS_FucP_like"/>
    <property type="match status" value="1"/>
</dbReference>
<dbReference type="InterPro" id="IPR005275">
    <property type="entry name" value="Lfuc_symporter_FucP"/>
</dbReference>
<evidence type="ECO:0000256" key="6">
    <source>
        <dbReference type="ARBA" id="ARBA00022519"/>
    </source>
</evidence>
<feature type="transmembrane region" description="Helical" evidence="11">
    <location>
        <begin position="97"/>
        <end position="114"/>
    </location>
</feature>
<dbReference type="InterPro" id="IPR036259">
    <property type="entry name" value="MFS_trans_sf"/>
</dbReference>
<evidence type="ECO:0000256" key="4">
    <source>
        <dbReference type="ARBA" id="ARBA00022448"/>
    </source>
</evidence>
<feature type="domain" description="Major facilitator superfamily (MFS) profile" evidence="12">
    <location>
        <begin position="7"/>
        <end position="407"/>
    </location>
</feature>
<keyword evidence="10 11" id="KW-0472">Membrane</keyword>
<dbReference type="NCBIfam" id="TIGR01272">
    <property type="entry name" value="gluP"/>
    <property type="match status" value="1"/>
</dbReference>
<dbReference type="RefSeq" id="WP_211321523.1">
    <property type="nucleotide sequence ID" value="NZ_QLLR01000007.1"/>
</dbReference>
<feature type="transmembrane region" description="Helical" evidence="11">
    <location>
        <begin position="381"/>
        <end position="400"/>
    </location>
</feature>
<protein>
    <submittedName>
        <fullName evidence="13">FHS family L-fucose permease-like MFS transporter</fullName>
    </submittedName>
</protein>
<evidence type="ECO:0000256" key="1">
    <source>
        <dbReference type="ARBA" id="ARBA00003321"/>
    </source>
</evidence>
<evidence type="ECO:0000256" key="3">
    <source>
        <dbReference type="ARBA" id="ARBA00009120"/>
    </source>
</evidence>
<comment type="similarity">
    <text evidence="3">Belongs to the major facilitator superfamily. FHS transporter (TC 2.A.1.7) family.</text>
</comment>
<feature type="transmembrane region" description="Helical" evidence="11">
    <location>
        <begin position="74"/>
        <end position="91"/>
    </location>
</feature>
<dbReference type="GO" id="GO:0055056">
    <property type="term" value="F:D-glucose transmembrane transporter activity"/>
    <property type="evidence" value="ECO:0007669"/>
    <property type="project" value="InterPro"/>
</dbReference>
<dbReference type="InterPro" id="IPR050375">
    <property type="entry name" value="MFS_TsgA-like"/>
</dbReference>
<accession>A0A327SSN4</accession>
<comment type="caution">
    <text evidence="13">The sequence shown here is derived from an EMBL/GenBank/DDBJ whole genome shotgun (WGS) entry which is preliminary data.</text>
</comment>
<evidence type="ECO:0000256" key="8">
    <source>
        <dbReference type="ARBA" id="ARBA00022692"/>
    </source>
</evidence>
<feature type="transmembrane region" description="Helical" evidence="11">
    <location>
        <begin position="135"/>
        <end position="158"/>
    </location>
</feature>
<dbReference type="GO" id="GO:1904659">
    <property type="term" value="P:D-glucose transmembrane transport"/>
    <property type="evidence" value="ECO:0007669"/>
    <property type="project" value="InterPro"/>
</dbReference>
<comment type="subcellular location">
    <subcellularLocation>
        <location evidence="2">Cell inner membrane</location>
        <topology evidence="2">Multi-pass membrane protein</topology>
    </subcellularLocation>
</comment>
<feature type="transmembrane region" description="Helical" evidence="11">
    <location>
        <begin position="189"/>
        <end position="210"/>
    </location>
</feature>
<keyword evidence="9 11" id="KW-1133">Transmembrane helix</keyword>
<dbReference type="GO" id="GO:0005354">
    <property type="term" value="F:galactose transmembrane transporter activity"/>
    <property type="evidence" value="ECO:0007669"/>
    <property type="project" value="InterPro"/>
</dbReference>
<dbReference type="InterPro" id="IPR011701">
    <property type="entry name" value="MFS"/>
</dbReference>
<sequence>MRKNQFAVVLIISLFFLWGFALNLNPILIPHLKKACQLSDTQSAFIDSASYIAYFLLAIPAGKFMKKFGYKGGIVLGLLLFATGAFLFYPAAVTRSYIFFLIALFIIASGLAFLETAANPYITVLGDEKGATQRLNFAQSFNGLAATLAPLLGGMFILSGQKLDAKAEAAMSPEQLNTYLNHEASSVKIPFLIIGAVVLLVAVFLIRTPLPEIEDREGDSDSTGSLFGEKNLMLGVVAQFFYVGAQVCVGSFFIRFSAQVAGIAEKSAAMYLSGALLGFMAGRFIGTFLMQYISPSKLLAIYSLINIALIFAAVTMNGMAAVYALMGVVFFMSIMFPTIFSLSIRGLGSRMKEGSSLVIMAIVGGAVFPVIMGKVSDMTNIHTAYIVPAACFAVVFYFALTNLKVKKIKLTVAH</sequence>
<evidence type="ECO:0000256" key="9">
    <source>
        <dbReference type="ARBA" id="ARBA00022989"/>
    </source>
</evidence>
<evidence type="ECO:0000256" key="2">
    <source>
        <dbReference type="ARBA" id="ARBA00004429"/>
    </source>
</evidence>
<dbReference type="SUPFAM" id="SSF103473">
    <property type="entry name" value="MFS general substrate transporter"/>
    <property type="match status" value="1"/>
</dbReference>
<dbReference type="InterPro" id="IPR020846">
    <property type="entry name" value="MFS_dom"/>
</dbReference>
<dbReference type="AlphaFoldDB" id="A0A327SSN4"/>
<dbReference type="PANTHER" id="PTHR43702:SF3">
    <property type="entry name" value="PROTEIN TSGA"/>
    <property type="match status" value="1"/>
</dbReference>
<comment type="function">
    <text evidence="1">Intake of glucose and galactose.</text>
</comment>
<dbReference type="Pfam" id="PF07690">
    <property type="entry name" value="MFS_1"/>
    <property type="match status" value="1"/>
</dbReference>
<dbReference type="InterPro" id="IPR005964">
    <property type="entry name" value="Glc/Gal_transptr_bac"/>
</dbReference>
<evidence type="ECO:0000256" key="7">
    <source>
        <dbReference type="ARBA" id="ARBA00022597"/>
    </source>
</evidence>
<gene>
    <name evidence="13" type="ORF">LY11_02068</name>
</gene>
<proteinExistence type="inferred from homology"/>
<name>A0A327SSN4_9SPHI</name>
<evidence type="ECO:0000313" key="14">
    <source>
        <dbReference type="Proteomes" id="UP000249754"/>
    </source>
</evidence>
<evidence type="ECO:0000256" key="5">
    <source>
        <dbReference type="ARBA" id="ARBA00022475"/>
    </source>
</evidence>
<evidence type="ECO:0000313" key="13">
    <source>
        <dbReference type="EMBL" id="RAJ31909.1"/>
    </source>
</evidence>
<dbReference type="NCBIfam" id="TIGR00885">
    <property type="entry name" value="fucP"/>
    <property type="match status" value="1"/>
</dbReference>
<dbReference type="GO" id="GO:0015535">
    <property type="term" value="F:fucose:proton symporter activity"/>
    <property type="evidence" value="ECO:0007669"/>
    <property type="project" value="InterPro"/>
</dbReference>
<keyword evidence="7" id="KW-0762">Sugar transport</keyword>
<dbReference type="STRING" id="188932.AY601_4928"/>
<dbReference type="PANTHER" id="PTHR43702">
    <property type="entry name" value="L-FUCOSE-PROTON SYMPORTER"/>
    <property type="match status" value="1"/>
</dbReference>
<feature type="transmembrane region" description="Helical" evidence="11">
    <location>
        <begin position="356"/>
        <end position="375"/>
    </location>
</feature>
<organism evidence="13 14">
    <name type="scientific">Pedobacter cryoconitis</name>
    <dbReference type="NCBI Taxonomy" id="188932"/>
    <lineage>
        <taxon>Bacteria</taxon>
        <taxon>Pseudomonadati</taxon>
        <taxon>Bacteroidota</taxon>
        <taxon>Sphingobacteriia</taxon>
        <taxon>Sphingobacteriales</taxon>
        <taxon>Sphingobacteriaceae</taxon>
        <taxon>Pedobacter</taxon>
    </lineage>
</organism>
<evidence type="ECO:0000256" key="11">
    <source>
        <dbReference type="SAM" id="Phobius"/>
    </source>
</evidence>
<dbReference type="Proteomes" id="UP000249754">
    <property type="component" value="Unassembled WGS sequence"/>
</dbReference>
<dbReference type="PROSITE" id="PS50850">
    <property type="entry name" value="MFS"/>
    <property type="match status" value="1"/>
</dbReference>
<feature type="transmembrane region" description="Helical" evidence="11">
    <location>
        <begin position="268"/>
        <end position="286"/>
    </location>
</feature>
<dbReference type="EMBL" id="QLLR01000007">
    <property type="protein sequence ID" value="RAJ31909.1"/>
    <property type="molecule type" value="Genomic_DNA"/>
</dbReference>
<evidence type="ECO:0000256" key="10">
    <source>
        <dbReference type="ARBA" id="ARBA00023136"/>
    </source>
</evidence>
<evidence type="ECO:0000259" key="12">
    <source>
        <dbReference type="PROSITE" id="PS50850"/>
    </source>
</evidence>
<keyword evidence="6" id="KW-0997">Cell inner membrane</keyword>
<reference evidence="13 14" key="1">
    <citation type="submission" date="2018-06" db="EMBL/GenBank/DDBJ databases">
        <title>Genomic Encyclopedia of Archaeal and Bacterial Type Strains, Phase II (KMG-II): from individual species to whole genera.</title>
        <authorList>
            <person name="Goeker M."/>
        </authorList>
    </citation>
    <scope>NUCLEOTIDE SEQUENCE [LARGE SCALE GENOMIC DNA]</scope>
    <source>
        <strain evidence="13 14">DSM 14825</strain>
    </source>
</reference>